<keyword evidence="7" id="KW-0732">Signal</keyword>
<evidence type="ECO:0000313" key="10">
    <source>
        <dbReference type="Proteomes" id="UP001489333"/>
    </source>
</evidence>
<dbReference type="Proteomes" id="UP001489333">
    <property type="component" value="Unassembled WGS sequence"/>
</dbReference>
<evidence type="ECO:0000256" key="6">
    <source>
        <dbReference type="PROSITE-ProRule" id="PRU00433"/>
    </source>
</evidence>
<dbReference type="PRINTS" id="PR00605">
    <property type="entry name" value="CYTCHROMECIC"/>
</dbReference>
<evidence type="ECO:0000256" key="7">
    <source>
        <dbReference type="SAM" id="SignalP"/>
    </source>
</evidence>
<dbReference type="PIRSF" id="PIRSF000018">
    <property type="entry name" value="Mb_ADH_cyt_c"/>
    <property type="match status" value="1"/>
</dbReference>
<keyword evidence="2 6" id="KW-0349">Heme</keyword>
<evidence type="ECO:0000256" key="4">
    <source>
        <dbReference type="ARBA" id="ARBA00022982"/>
    </source>
</evidence>
<name>A0ABU9URB1_9GAMM</name>
<dbReference type="SUPFAM" id="SSF46626">
    <property type="entry name" value="Cytochrome c"/>
    <property type="match status" value="3"/>
</dbReference>
<evidence type="ECO:0000259" key="8">
    <source>
        <dbReference type="PROSITE" id="PS51007"/>
    </source>
</evidence>
<evidence type="ECO:0000256" key="5">
    <source>
        <dbReference type="ARBA" id="ARBA00023004"/>
    </source>
</evidence>
<keyword evidence="10" id="KW-1185">Reference proteome</keyword>
<feature type="signal peptide" evidence="7">
    <location>
        <begin position="1"/>
        <end position="43"/>
    </location>
</feature>
<feature type="domain" description="Cytochrome c" evidence="8">
    <location>
        <begin position="317"/>
        <end position="407"/>
    </location>
</feature>
<feature type="domain" description="Cytochrome c" evidence="8">
    <location>
        <begin position="196"/>
        <end position="303"/>
    </location>
</feature>
<organism evidence="9 10">
    <name type="scientific">Shewanella vaxholmensis</name>
    <dbReference type="NCBI Taxonomy" id="3063535"/>
    <lineage>
        <taxon>Bacteria</taxon>
        <taxon>Pseudomonadati</taxon>
        <taxon>Pseudomonadota</taxon>
        <taxon>Gammaproteobacteria</taxon>
        <taxon>Alteromonadales</taxon>
        <taxon>Shewanellaceae</taxon>
        <taxon>Shewanella</taxon>
    </lineage>
</organism>
<evidence type="ECO:0000313" key="9">
    <source>
        <dbReference type="EMBL" id="MEM6248820.1"/>
    </source>
</evidence>
<dbReference type="InterPro" id="IPR051459">
    <property type="entry name" value="Cytochrome_c-type_DH"/>
</dbReference>
<evidence type="ECO:0000256" key="1">
    <source>
        <dbReference type="ARBA" id="ARBA00022448"/>
    </source>
</evidence>
<dbReference type="PROSITE" id="PS51007">
    <property type="entry name" value="CYTC"/>
    <property type="match status" value="3"/>
</dbReference>
<feature type="domain" description="Cytochrome c" evidence="8">
    <location>
        <begin position="52"/>
        <end position="154"/>
    </location>
</feature>
<dbReference type="PANTHER" id="PTHR35008">
    <property type="entry name" value="BLL4482 PROTEIN-RELATED"/>
    <property type="match status" value="1"/>
</dbReference>
<keyword evidence="5 6" id="KW-0408">Iron</keyword>
<dbReference type="Gene3D" id="1.10.760.10">
    <property type="entry name" value="Cytochrome c-like domain"/>
    <property type="match status" value="2"/>
</dbReference>
<proteinExistence type="predicted"/>
<evidence type="ECO:0000256" key="3">
    <source>
        <dbReference type="ARBA" id="ARBA00022723"/>
    </source>
</evidence>
<dbReference type="PANTHER" id="PTHR35008:SF4">
    <property type="entry name" value="BLL4482 PROTEIN"/>
    <property type="match status" value="1"/>
</dbReference>
<keyword evidence="4" id="KW-0249">Electron transport</keyword>
<evidence type="ECO:0000256" key="2">
    <source>
        <dbReference type="ARBA" id="ARBA00022617"/>
    </source>
</evidence>
<comment type="caution">
    <text evidence="9">The sequence shown here is derived from an EMBL/GenBank/DDBJ whole genome shotgun (WGS) entry which is preliminary data.</text>
</comment>
<gene>
    <name evidence="9" type="ORF">AAGS29_09440</name>
</gene>
<reference evidence="9 10" key="1">
    <citation type="submission" date="2024-04" db="EMBL/GenBank/DDBJ databases">
        <title>Novel Shewanella species isolated from Baltic Sea sediments.</title>
        <authorList>
            <person name="Martin-Rodriguez A.J."/>
            <person name="Fernandez-Juarez V."/>
            <person name="Valeriano V.D."/>
            <person name="Mihindukulasooriya I."/>
            <person name="Ceresnova L."/>
            <person name="Joffre E."/>
            <person name="Jensie-Markopoulos S."/>
            <person name="Moore E.R.B."/>
            <person name="Sjoling A."/>
        </authorList>
    </citation>
    <scope>NUCLEOTIDE SEQUENCE [LARGE SCALE GENOMIC DNA]</scope>
    <source>
        <strain evidence="9 10">VAX-SP0-0CM-1</strain>
    </source>
</reference>
<keyword evidence="3 6" id="KW-0479">Metal-binding</keyword>
<dbReference type="InterPro" id="IPR014353">
    <property type="entry name" value="Membr-bd_ADH_cyt_c"/>
</dbReference>
<accession>A0ABU9URB1</accession>
<feature type="chain" id="PRO_5046238426" evidence="7">
    <location>
        <begin position="44"/>
        <end position="430"/>
    </location>
</feature>
<dbReference type="Pfam" id="PF00034">
    <property type="entry name" value="Cytochrom_C"/>
    <property type="match status" value="2"/>
</dbReference>
<dbReference type="InterPro" id="IPR008168">
    <property type="entry name" value="Cyt_C_IC"/>
</dbReference>
<sequence length="430" mass="47630">MTSANLRHLPRHFPHISRIKNLLSHNLLLSLGLGLLACSSSVADEGGNTTNSDIARGAYLMKIGDCVACHTAVGGRELAGGLPFETPFGAVYSTNITSDKETGIGKYSYEEFFDAMHHGVGVNGNLYPAMPYTSYSLLTDDDTKAIYAYLMSTKPIKQANRDNDVYFPFNLRFGLKAWNLVAHDAKEFTPNKEKSEHWNRGNYLVNALGHCGECHTPRDTLFAMEQDKHFEGAIIEGLEASDIRPAELNRQNWTHEDLKSLFTEGYSRKGTVFGGMYPVVYHSFSHLTEDDMRAVSSYLLDTDEDIKPQALTFNGHKPELPGYTLYKGYCAGCHGQNGEGRPNVAPAMAGNATLDKASPHNIVAVMLKGIQSQHYNATTSFYAMPGYADELSDEQIKDLANYLRLTWSTQPGNLDVKTIQSLKEVILEHD</sequence>
<dbReference type="InterPro" id="IPR009056">
    <property type="entry name" value="Cyt_c-like_dom"/>
</dbReference>
<dbReference type="InterPro" id="IPR036909">
    <property type="entry name" value="Cyt_c-like_dom_sf"/>
</dbReference>
<dbReference type="RefSeq" id="WP_342901995.1">
    <property type="nucleotide sequence ID" value="NZ_JBCHKU010000011.1"/>
</dbReference>
<keyword evidence="1" id="KW-0813">Transport</keyword>
<dbReference type="EMBL" id="JBCHKU010000011">
    <property type="protein sequence ID" value="MEM6248820.1"/>
    <property type="molecule type" value="Genomic_DNA"/>
</dbReference>
<protein>
    <submittedName>
        <fullName evidence="9">Cytochrome c</fullName>
    </submittedName>
</protein>